<feature type="region of interest" description="Disordered" evidence="1">
    <location>
        <begin position="84"/>
        <end position="108"/>
    </location>
</feature>
<dbReference type="RefSeq" id="XP_011070349.1">
    <property type="nucleotide sequence ID" value="XM_011072047.2"/>
</dbReference>
<accession>A0A6I9SKE1</accession>
<feature type="domain" description="5'-3' DNA helicase ZGRF1-like N-terminal" evidence="2">
    <location>
        <begin position="5"/>
        <end position="76"/>
    </location>
</feature>
<feature type="region of interest" description="Disordered" evidence="1">
    <location>
        <begin position="262"/>
        <end position="298"/>
    </location>
</feature>
<dbReference type="Pfam" id="PF10382">
    <property type="entry name" value="ZGRF1-like_N"/>
    <property type="match status" value="2"/>
</dbReference>
<proteinExistence type="predicted"/>
<feature type="compositionally biased region" description="Polar residues" evidence="1">
    <location>
        <begin position="289"/>
        <end position="298"/>
    </location>
</feature>
<dbReference type="OrthoDB" id="6513042at2759"/>
<protein>
    <submittedName>
        <fullName evidence="4">Uncharacterized protein LOC105156023 isoform X1</fullName>
    </submittedName>
</protein>
<reference evidence="4" key="1">
    <citation type="submission" date="2025-08" db="UniProtKB">
        <authorList>
            <consortium name="RefSeq"/>
        </authorList>
    </citation>
    <scope>IDENTIFICATION</scope>
</reference>
<dbReference type="PANTHER" id="PTHR28535:SF1">
    <property type="entry name" value="PROTEIN ZGRF1"/>
    <property type="match status" value="1"/>
</dbReference>
<dbReference type="InterPro" id="IPR018838">
    <property type="entry name" value="ZGRF1-like_N"/>
</dbReference>
<dbReference type="AlphaFoldDB" id="A0A6I9SKE1"/>
<keyword evidence="3" id="KW-1185">Reference proteome</keyword>
<organism evidence="3 4">
    <name type="scientific">Sesamum indicum</name>
    <name type="common">Oriental sesame</name>
    <name type="synonym">Sesamum orientale</name>
    <dbReference type="NCBI Taxonomy" id="4182"/>
    <lineage>
        <taxon>Eukaryota</taxon>
        <taxon>Viridiplantae</taxon>
        <taxon>Streptophyta</taxon>
        <taxon>Embryophyta</taxon>
        <taxon>Tracheophyta</taxon>
        <taxon>Spermatophyta</taxon>
        <taxon>Magnoliopsida</taxon>
        <taxon>eudicotyledons</taxon>
        <taxon>Gunneridae</taxon>
        <taxon>Pentapetalae</taxon>
        <taxon>asterids</taxon>
        <taxon>lamiids</taxon>
        <taxon>Lamiales</taxon>
        <taxon>Pedaliaceae</taxon>
        <taxon>Sesamum</taxon>
    </lineage>
</organism>
<sequence length="565" mass="63082">MEDAQRWSVTYTKHVKQKRKVYQDGFLELQSSRHKVMLLDEWDKLLESRFVKKDDVIKSGETLAFDCYLVDIGELCGGCKPTSTLSQGKDGKVEEKSGSLYSSNSQSNSVSIDRKSAFGRRKERVLCLSPSQKMIRDFKKSEMNKFGSSPSCMDTTKSSTTEWQVLYTTQITQKAKKFHDGILQLLVRGSQGRQVMLYDTDRRQLDSRFLKKDEIVCSGESLSFEGHLVEIGEEEGDHKPVTYSNLQGKYCKVVGKTDLANHQAKIPTNNKFPAGKSPDKTSPAKLNDLNDSSSKVQNAKLCRSNTANERRRAVHDILSILRQPIHRKVTMNEPSVEEQPELYSSDVRSDNKNSIKEFAEECSGSAREELREKTSDQDHGIKVLKPEAVEVLVAAETCTVSENGRESQARSSDFCLRSGTTNHTVCILDVECTDHNKLMASSLSEDVHALVAVALDSEQAPIESATLTRSNENEEPESPPEICPYEDIMSEPNAAATNVLSSSKLPKSWKDKGNSSRCHEAASSVSTMRSNDCTSHGLSGTEDKTLKLDFHKKDKDEFPSFNLGF</sequence>
<evidence type="ECO:0000313" key="4">
    <source>
        <dbReference type="RefSeq" id="XP_011070349.1"/>
    </source>
</evidence>
<feature type="compositionally biased region" description="Polar residues" evidence="1">
    <location>
        <begin position="523"/>
        <end position="538"/>
    </location>
</feature>
<dbReference type="PANTHER" id="PTHR28535">
    <property type="entry name" value="ZINC FINGER GRF-TYPE CONTAINING 1"/>
    <property type="match status" value="1"/>
</dbReference>
<evidence type="ECO:0000256" key="1">
    <source>
        <dbReference type="SAM" id="MobiDB-lite"/>
    </source>
</evidence>
<dbReference type="GeneID" id="105156023"/>
<dbReference type="GO" id="GO:0035861">
    <property type="term" value="C:site of double-strand break"/>
    <property type="evidence" value="ECO:0007669"/>
    <property type="project" value="TreeGrafter"/>
</dbReference>
<dbReference type="InterPro" id="IPR052800">
    <property type="entry name" value="DNA_Repair_Helicase_ZGRF1"/>
</dbReference>
<dbReference type="GO" id="GO:0006302">
    <property type="term" value="P:double-strand break repair"/>
    <property type="evidence" value="ECO:0007669"/>
    <property type="project" value="TreeGrafter"/>
</dbReference>
<feature type="compositionally biased region" description="Low complexity" evidence="1">
    <location>
        <begin position="98"/>
        <end position="108"/>
    </location>
</feature>
<feature type="domain" description="5'-3' DNA helicase ZGRF1-like N-terminal" evidence="2">
    <location>
        <begin position="161"/>
        <end position="237"/>
    </location>
</feature>
<dbReference type="InParanoid" id="A0A6I9SKE1"/>
<dbReference type="GO" id="GO:0005634">
    <property type="term" value="C:nucleus"/>
    <property type="evidence" value="ECO:0007669"/>
    <property type="project" value="TreeGrafter"/>
</dbReference>
<gene>
    <name evidence="4" type="primary">LOC105156023</name>
</gene>
<feature type="compositionally biased region" description="Basic and acidic residues" evidence="1">
    <location>
        <begin position="508"/>
        <end position="520"/>
    </location>
</feature>
<name>A0A6I9SKE1_SESIN</name>
<evidence type="ECO:0000259" key="2">
    <source>
        <dbReference type="Pfam" id="PF10382"/>
    </source>
</evidence>
<dbReference type="KEGG" id="sind:105156023"/>
<evidence type="ECO:0000313" key="3">
    <source>
        <dbReference type="Proteomes" id="UP000504604"/>
    </source>
</evidence>
<feature type="region of interest" description="Disordered" evidence="1">
    <location>
        <begin position="504"/>
        <end position="541"/>
    </location>
</feature>
<dbReference type="Proteomes" id="UP000504604">
    <property type="component" value="Linkage group LG2"/>
</dbReference>